<dbReference type="AlphaFoldDB" id="A0A6J4QKB7"/>
<organism evidence="2">
    <name type="scientific">uncultured Rubrobacteraceae bacterium</name>
    <dbReference type="NCBI Taxonomy" id="349277"/>
    <lineage>
        <taxon>Bacteria</taxon>
        <taxon>Bacillati</taxon>
        <taxon>Actinomycetota</taxon>
        <taxon>Rubrobacteria</taxon>
        <taxon>Rubrobacterales</taxon>
        <taxon>Rubrobacteraceae</taxon>
        <taxon>environmental samples</taxon>
    </lineage>
</organism>
<sequence>GRTTARAHREGACAHGQGPSRRRRELRHDRQALRGGRHRGKRGGSPAVPGVAAHHRGRRRVPLRGNPLRRDHPPEYLGWQVDGRSTRGAGHYPRDQGGQEHRGPAPCPRREVHPGPGRLGREARGVRGDGRALHQVAGGYHHRRRNTNGQVRRVQRPRPRPLRGVLAGSRPRARGRARGPHRRGSLHRALLRGQRVGAAQHLQGHVRAGGPPRRDAPQAELRHQRQGRRRAGAGRGRRPVHHRVLYAQRAGCGARHRPPLRRPERRGRDRAPERDEEHVRDPPVGDLLLLGPGAAGQADGDLGRRRAERRGSPKGLPPPRQDGLRRRRRQLLQGDGTGAGRV</sequence>
<accession>A0A6J4QKB7</accession>
<evidence type="ECO:0000256" key="1">
    <source>
        <dbReference type="SAM" id="MobiDB-lite"/>
    </source>
</evidence>
<feature type="compositionally biased region" description="Basic and acidic residues" evidence="1">
    <location>
        <begin position="212"/>
        <end position="223"/>
    </location>
</feature>
<protein>
    <submittedName>
        <fullName evidence="2">Fructose-bisphosphate aldolase class I</fullName>
        <ecNumber evidence="2">4.1.2.13</ecNumber>
    </submittedName>
</protein>
<name>A0A6J4QKB7_9ACTN</name>
<feature type="compositionally biased region" description="Basic and acidic residues" evidence="1">
    <location>
        <begin position="92"/>
        <end position="129"/>
    </location>
</feature>
<feature type="compositionally biased region" description="Basic residues" evidence="1">
    <location>
        <begin position="224"/>
        <end position="244"/>
    </location>
</feature>
<reference evidence="2" key="1">
    <citation type="submission" date="2020-02" db="EMBL/GenBank/DDBJ databases">
        <authorList>
            <person name="Meier V. D."/>
        </authorList>
    </citation>
    <scope>NUCLEOTIDE SEQUENCE</scope>
    <source>
        <strain evidence="2">AVDCRST_MAG78</strain>
    </source>
</reference>
<feature type="compositionally biased region" description="Basic and acidic residues" evidence="1">
    <location>
        <begin position="301"/>
        <end position="311"/>
    </location>
</feature>
<feature type="compositionally biased region" description="Basic residues" evidence="1">
    <location>
        <begin position="254"/>
        <end position="265"/>
    </location>
</feature>
<keyword evidence="2" id="KW-0456">Lyase</keyword>
<evidence type="ECO:0000313" key="2">
    <source>
        <dbReference type="EMBL" id="CAA9447455.1"/>
    </source>
</evidence>
<dbReference type="GO" id="GO:0004332">
    <property type="term" value="F:fructose-bisphosphate aldolase activity"/>
    <property type="evidence" value="ECO:0007669"/>
    <property type="project" value="UniProtKB-EC"/>
</dbReference>
<proteinExistence type="predicted"/>
<feature type="compositionally biased region" description="Basic residues" evidence="1">
    <location>
        <begin position="171"/>
        <end position="186"/>
    </location>
</feature>
<dbReference type="EMBL" id="CADCVB010000199">
    <property type="protein sequence ID" value="CAA9447455.1"/>
    <property type="molecule type" value="Genomic_DNA"/>
</dbReference>
<gene>
    <name evidence="2" type="ORF">AVDCRST_MAG78-3020</name>
</gene>
<feature type="compositionally biased region" description="Low complexity" evidence="1">
    <location>
        <begin position="284"/>
        <end position="300"/>
    </location>
</feature>
<feature type="region of interest" description="Disordered" evidence="1">
    <location>
        <begin position="198"/>
        <end position="342"/>
    </location>
</feature>
<feature type="region of interest" description="Disordered" evidence="1">
    <location>
        <begin position="1"/>
        <end position="129"/>
    </location>
</feature>
<feature type="compositionally biased region" description="Basic and acidic residues" evidence="1">
    <location>
        <begin position="266"/>
        <end position="283"/>
    </location>
</feature>
<feature type="compositionally biased region" description="Basic residues" evidence="1">
    <location>
        <begin position="53"/>
        <end position="62"/>
    </location>
</feature>
<dbReference type="EC" id="4.1.2.13" evidence="2"/>
<feature type="region of interest" description="Disordered" evidence="1">
    <location>
        <begin position="148"/>
        <end position="186"/>
    </location>
</feature>
<feature type="non-terminal residue" evidence="2">
    <location>
        <position position="1"/>
    </location>
</feature>
<feature type="non-terminal residue" evidence="2">
    <location>
        <position position="342"/>
    </location>
</feature>